<dbReference type="InterPro" id="IPR036514">
    <property type="entry name" value="SGNH_hydro_sf"/>
</dbReference>
<gene>
    <name evidence="3" type="ORF">Pr1d_36150</name>
</gene>
<keyword evidence="1" id="KW-0732">Signal</keyword>
<dbReference type="CDD" id="cd00229">
    <property type="entry name" value="SGNH_hydrolase"/>
    <property type="match status" value="1"/>
</dbReference>
<dbReference type="Gene3D" id="3.40.50.1110">
    <property type="entry name" value="SGNH hydrolase"/>
    <property type="match status" value="1"/>
</dbReference>
<sequence precursor="true">MRIILTIAFAAFLFMPSSDKALAEPYWVEEMKAVHSIFSGTPGNIARFGDSITYSSASFKPLRYDFTNRTPEDAFAQEWLQSYITPVSWTWQDDAVAESNGNYSSKTAAWPLQTDQNPPMTNIQHWLQKLKPELAVVMWGTNDLSSYDVTTYTNNMRQTLQAIKDNGTIPLLSTIPPRRNYESKSALFAQAMRDLSAELLIPLIDFNQEILTRQPGTAWDGTLISNDGVHPSYNKSTSMDFSESTLNSNGYVLRNYLSLHGLFEIYNEILNPRLPGDFNGDEIVDDSDLPYWQAGYGLDASGDADNDNDTDGKDFLIWQRNVQSGPSTALTAIPEPSTAIVGIIYAIGILARRSFRERRTTTFISKQITRFSCVDFLSD</sequence>
<name>A0A5B9QQQ6_9BACT</name>
<evidence type="ECO:0000259" key="2">
    <source>
        <dbReference type="Pfam" id="PF13472"/>
    </source>
</evidence>
<protein>
    <submittedName>
        <fullName evidence="3">GDSL-like Lipase/Acylhydrolase</fullName>
    </submittedName>
</protein>
<accession>A0A5B9QQQ6</accession>
<keyword evidence="4" id="KW-1185">Reference proteome</keyword>
<dbReference type="Pfam" id="PF13472">
    <property type="entry name" value="Lipase_GDSL_2"/>
    <property type="match status" value="1"/>
</dbReference>
<dbReference type="InterPro" id="IPR013830">
    <property type="entry name" value="SGNH_hydro"/>
</dbReference>
<organism evidence="3 4">
    <name type="scientific">Bythopirellula goksoeyrii</name>
    <dbReference type="NCBI Taxonomy" id="1400387"/>
    <lineage>
        <taxon>Bacteria</taxon>
        <taxon>Pseudomonadati</taxon>
        <taxon>Planctomycetota</taxon>
        <taxon>Planctomycetia</taxon>
        <taxon>Pirellulales</taxon>
        <taxon>Lacipirellulaceae</taxon>
        <taxon>Bythopirellula</taxon>
    </lineage>
</organism>
<dbReference type="AlphaFoldDB" id="A0A5B9QQQ6"/>
<evidence type="ECO:0000313" key="3">
    <source>
        <dbReference type="EMBL" id="QEG36303.1"/>
    </source>
</evidence>
<evidence type="ECO:0000313" key="4">
    <source>
        <dbReference type="Proteomes" id="UP000323917"/>
    </source>
</evidence>
<dbReference type="Proteomes" id="UP000323917">
    <property type="component" value="Chromosome"/>
</dbReference>
<feature type="chain" id="PRO_5022696298" evidence="1">
    <location>
        <begin position="24"/>
        <end position="379"/>
    </location>
</feature>
<keyword evidence="3" id="KW-0378">Hydrolase</keyword>
<feature type="domain" description="SGNH hydrolase-type esterase" evidence="2">
    <location>
        <begin position="48"/>
        <end position="232"/>
    </location>
</feature>
<evidence type="ECO:0000256" key="1">
    <source>
        <dbReference type="SAM" id="SignalP"/>
    </source>
</evidence>
<dbReference type="InterPro" id="IPR051532">
    <property type="entry name" value="Ester_Hydrolysis_Enzymes"/>
</dbReference>
<dbReference type="KEGG" id="bgok:Pr1d_36150"/>
<reference evidence="3 4" key="1">
    <citation type="submission" date="2019-08" db="EMBL/GenBank/DDBJ databases">
        <title>Deep-cultivation of Planctomycetes and their phenomic and genomic characterization uncovers novel biology.</title>
        <authorList>
            <person name="Wiegand S."/>
            <person name="Jogler M."/>
            <person name="Boedeker C."/>
            <person name="Pinto D."/>
            <person name="Vollmers J."/>
            <person name="Rivas-Marin E."/>
            <person name="Kohn T."/>
            <person name="Peeters S.H."/>
            <person name="Heuer A."/>
            <person name="Rast P."/>
            <person name="Oberbeckmann S."/>
            <person name="Bunk B."/>
            <person name="Jeske O."/>
            <person name="Meyerdierks A."/>
            <person name="Storesund J.E."/>
            <person name="Kallscheuer N."/>
            <person name="Luecker S."/>
            <person name="Lage O.M."/>
            <person name="Pohl T."/>
            <person name="Merkel B.J."/>
            <person name="Hornburger P."/>
            <person name="Mueller R.-W."/>
            <person name="Bruemmer F."/>
            <person name="Labrenz M."/>
            <person name="Spormann A.M."/>
            <person name="Op den Camp H."/>
            <person name="Overmann J."/>
            <person name="Amann R."/>
            <person name="Jetten M.S.M."/>
            <person name="Mascher T."/>
            <person name="Medema M.H."/>
            <person name="Devos D.P."/>
            <person name="Kaster A.-K."/>
            <person name="Ovreas L."/>
            <person name="Rohde M."/>
            <person name="Galperin M.Y."/>
            <person name="Jogler C."/>
        </authorList>
    </citation>
    <scope>NUCLEOTIDE SEQUENCE [LARGE SCALE GENOMIC DNA]</scope>
    <source>
        <strain evidence="3 4">Pr1d</strain>
    </source>
</reference>
<dbReference type="OrthoDB" id="256260at2"/>
<feature type="signal peptide" evidence="1">
    <location>
        <begin position="1"/>
        <end position="23"/>
    </location>
</feature>
<proteinExistence type="predicted"/>
<dbReference type="EMBL" id="CP042913">
    <property type="protein sequence ID" value="QEG36303.1"/>
    <property type="molecule type" value="Genomic_DNA"/>
</dbReference>
<dbReference type="SUPFAM" id="SSF52266">
    <property type="entry name" value="SGNH hydrolase"/>
    <property type="match status" value="1"/>
</dbReference>
<dbReference type="PANTHER" id="PTHR30383">
    <property type="entry name" value="THIOESTERASE 1/PROTEASE 1/LYSOPHOSPHOLIPASE L1"/>
    <property type="match status" value="1"/>
</dbReference>
<dbReference type="GO" id="GO:0016788">
    <property type="term" value="F:hydrolase activity, acting on ester bonds"/>
    <property type="evidence" value="ECO:0007669"/>
    <property type="project" value="UniProtKB-ARBA"/>
</dbReference>